<accession>A0A146KBH9</accession>
<sequence>AVNLDAQWRDRIYMEISAQCGIGKRVFPQVETGQSDWKPGLKMFPNRDCYELPVYATKKKQKQE</sequence>
<evidence type="ECO:0000313" key="1">
    <source>
        <dbReference type="EMBL" id="JAP92739.1"/>
    </source>
</evidence>
<protein>
    <submittedName>
        <fullName evidence="1">Uncharacterized protein</fullName>
    </submittedName>
</protein>
<dbReference type="EMBL" id="GDID01003867">
    <property type="protein sequence ID" value="JAP92739.1"/>
    <property type="molecule type" value="Transcribed_RNA"/>
</dbReference>
<proteinExistence type="predicted"/>
<feature type="non-terminal residue" evidence="1">
    <location>
        <position position="1"/>
    </location>
</feature>
<gene>
    <name evidence="1" type="ORF">TPC1_15216</name>
</gene>
<name>A0A146KBH9_9EUKA</name>
<dbReference type="AlphaFoldDB" id="A0A146KBH9"/>
<organism evidence="1">
    <name type="scientific">Trepomonas sp. PC1</name>
    <dbReference type="NCBI Taxonomy" id="1076344"/>
    <lineage>
        <taxon>Eukaryota</taxon>
        <taxon>Metamonada</taxon>
        <taxon>Diplomonadida</taxon>
        <taxon>Hexamitidae</taxon>
        <taxon>Hexamitinae</taxon>
        <taxon>Trepomonas</taxon>
    </lineage>
</organism>
<reference evidence="1" key="1">
    <citation type="submission" date="2015-07" db="EMBL/GenBank/DDBJ databases">
        <title>Adaptation to a free-living lifestyle via gene acquisitions in the diplomonad Trepomonas sp. PC1.</title>
        <authorList>
            <person name="Xu F."/>
            <person name="Jerlstrom-Hultqvist J."/>
            <person name="Kolisko M."/>
            <person name="Simpson A.G.B."/>
            <person name="Roger A.J."/>
            <person name="Svard S.G."/>
            <person name="Andersson J.O."/>
        </authorList>
    </citation>
    <scope>NUCLEOTIDE SEQUENCE</scope>
    <source>
        <strain evidence="1">PC1</strain>
    </source>
</reference>